<feature type="region of interest" description="Disordered" evidence="1">
    <location>
        <begin position="38"/>
        <end position="60"/>
    </location>
</feature>
<sequence>MKSLPGPYGFIPYPVSFVPIIGFYSPVYKDYPRRRQYRPEGRRSHVYSPNSDLVNTKGAHPPIHQTLNKIYLQIFPYEKAYEKRKMYE</sequence>
<proteinExistence type="predicted"/>
<evidence type="ECO:0000256" key="1">
    <source>
        <dbReference type="SAM" id="MobiDB-lite"/>
    </source>
</evidence>
<organism evidence="3 4">
    <name type="scientific">Schistosoma rodhaini</name>
    <dbReference type="NCBI Taxonomy" id="6188"/>
    <lineage>
        <taxon>Eukaryota</taxon>
        <taxon>Metazoa</taxon>
        <taxon>Spiralia</taxon>
        <taxon>Lophotrochozoa</taxon>
        <taxon>Platyhelminthes</taxon>
        <taxon>Trematoda</taxon>
        <taxon>Digenea</taxon>
        <taxon>Strigeidida</taxon>
        <taxon>Schistosomatoidea</taxon>
        <taxon>Schistosomatidae</taxon>
        <taxon>Schistosoma</taxon>
    </lineage>
</organism>
<dbReference type="AlphaFoldDB" id="A0AA85EYT9"/>
<keyword evidence="3" id="KW-1185">Reference proteome</keyword>
<protein>
    <submittedName>
        <fullName evidence="4">Uncharacterized protein</fullName>
    </submittedName>
</protein>
<evidence type="ECO:0000313" key="4">
    <source>
        <dbReference type="WBParaSite" id="SRDH1_29270.1"/>
    </source>
</evidence>
<reference evidence="4" key="2">
    <citation type="submission" date="2023-11" db="UniProtKB">
        <authorList>
            <consortium name="WormBaseParasite"/>
        </authorList>
    </citation>
    <scope>IDENTIFICATION</scope>
</reference>
<keyword evidence="2" id="KW-0472">Membrane</keyword>
<accession>A0AA85EYT9</accession>
<keyword evidence="2" id="KW-1133">Transmembrane helix</keyword>
<reference evidence="3" key="1">
    <citation type="submission" date="2022-06" db="EMBL/GenBank/DDBJ databases">
        <authorList>
            <person name="Berger JAMES D."/>
            <person name="Berger JAMES D."/>
        </authorList>
    </citation>
    <scope>NUCLEOTIDE SEQUENCE [LARGE SCALE GENOMIC DNA]</scope>
</reference>
<evidence type="ECO:0000256" key="2">
    <source>
        <dbReference type="SAM" id="Phobius"/>
    </source>
</evidence>
<keyword evidence="2" id="KW-0812">Transmembrane</keyword>
<name>A0AA85EYT9_9TREM</name>
<dbReference type="WBParaSite" id="SRDH1_29270.1">
    <property type="protein sequence ID" value="SRDH1_29270.1"/>
    <property type="gene ID" value="SRDH1_29270"/>
</dbReference>
<dbReference type="Proteomes" id="UP000050792">
    <property type="component" value="Unassembled WGS sequence"/>
</dbReference>
<evidence type="ECO:0000313" key="3">
    <source>
        <dbReference type="Proteomes" id="UP000050792"/>
    </source>
</evidence>
<feature type="transmembrane region" description="Helical" evidence="2">
    <location>
        <begin position="6"/>
        <end position="28"/>
    </location>
</feature>